<feature type="binding site" evidence="11">
    <location>
        <position position="835"/>
    </location>
    <ligand>
        <name>Zn(2+)</name>
        <dbReference type="ChEBI" id="CHEBI:29105"/>
        <note>catalytic</note>
    </ligand>
</feature>
<dbReference type="CDD" id="cd09596">
    <property type="entry name" value="M36"/>
    <property type="match status" value="1"/>
</dbReference>
<dbReference type="Pfam" id="PF02128">
    <property type="entry name" value="Peptidase_M36"/>
    <property type="match status" value="1"/>
</dbReference>
<feature type="binding site" evidence="11">
    <location>
        <position position="805"/>
    </location>
    <ligand>
        <name>Zn(2+)</name>
        <dbReference type="ChEBI" id="CHEBI:29105"/>
        <note>catalytic</note>
    </ligand>
</feature>
<dbReference type="PANTHER" id="PTHR33478:SF1">
    <property type="entry name" value="EXTRACELLULAR METALLOPROTEINASE MEP"/>
    <property type="match status" value="1"/>
</dbReference>
<sequence>MSIRSVVFEETKPQAIDDGKAHTVQYHEGVDGKPGQVKIIDAATKFLEMVKAYEFDVHPDVAYSWKDFEKWVMNHSGYNNTVSNQSHNQFTFVDVCVAKLTSKCMRPITVEKVASEIPLTVHPAAASDKALFEKFKHDVERKVQIIQKRDTVHKTSVGAEAHISAFVVEQAAEHKVQYGTIHFAKVNIVLFIKRPNRTVLVNDTQLAKPYDQKYYFVVHTDDGTARTVQYHGEEGKPGQVKIVDGATKSLEMVKAYEFDVHPDVGYPWKEFEKWVINHSGYHNTIPTQSHNQYTFVDVCVARITSKCMRPVTIERAAFEIPLSVHTATPAEKALFEKFKHDVEHKVHLIQQRDLVHNTLVGADAQITSFVVEEAAEHKVQYGTIHFAKINIGKVMQLSLLLGSILCSPVQKDIKKTEFYYPKASMKSFTQSNSTAASKISIDDNGLGYLTNTLNINQNQFQVSHSYSSKNGLSHLHGVHLVNGVPVDNHNAGIHLMNAQPVCMYTSFNQLLLAPNTTLDMTPPTVTTLQFFDLSLKLLNLFASGNTVTVKDAVAKISLDDAVHSAESALGIKRDQVDHKMVYIETPEKVLVYAYQFQLRDDASQQWVQVSVDSETGNIVQLVDYVHYYDASYRVIPFPVKNPLYGWAKVQEKNEAYLFASPKGWQSDGNSNYTDTQGNNVGSMVAQKYVASQSLDFTHNWDPTQDPTFPDNQRASAIQTFYIANVMHDILYEFGFNEVSGNFQNNNYGRGGAEGDRVTIYNQAGGIDNANFATPPDGQSGVMNMYIYDKSKPKRDGSLDVGIPMHEYTHGLSNRLTGGNRQANCLSTLQSRAMGEGMRNLILGWSDTVAMFLLRTENDTIDTDYVHSDYAMNTPKGSRTFPYSTNMARNPLTFNDLNNRTEVHAMGEIWAATLNEVYWNLVQRLGFTPNWYNYLQIKGNIVALNIVVNGMKIQPCNPTYLQARNAIISAASYMYSGLYDCEVWKGFAKRGMGYAASDTSGFHADFSVAPQCK</sequence>
<keyword evidence="6" id="KW-0378">Hydrolase</keyword>
<keyword evidence="4" id="KW-0645">Protease</keyword>
<reference evidence="12" key="1">
    <citation type="submission" date="2020-05" db="EMBL/GenBank/DDBJ databases">
        <title>Phylogenomic resolution of chytrid fungi.</title>
        <authorList>
            <person name="Stajich J.E."/>
            <person name="Amses K."/>
            <person name="Simmons R."/>
            <person name="Seto K."/>
            <person name="Myers J."/>
            <person name="Bonds A."/>
            <person name="Quandt C.A."/>
            <person name="Barry K."/>
            <person name="Liu P."/>
            <person name="Grigoriev I."/>
            <person name="Longcore J.E."/>
            <person name="James T.Y."/>
        </authorList>
    </citation>
    <scope>NUCLEOTIDE SEQUENCE</scope>
    <source>
        <strain evidence="12">PLAUS21</strain>
    </source>
</reference>
<evidence type="ECO:0000256" key="11">
    <source>
        <dbReference type="PIRSR" id="PIRSR601842-2"/>
    </source>
</evidence>
<evidence type="ECO:0000313" key="12">
    <source>
        <dbReference type="EMBL" id="KAJ3252058.1"/>
    </source>
</evidence>
<keyword evidence="13" id="KW-1185">Reference proteome</keyword>
<dbReference type="Gene3D" id="3.10.170.10">
    <property type="match status" value="1"/>
</dbReference>
<feature type="binding site" evidence="11">
    <location>
        <position position="629"/>
    </location>
    <ligand>
        <name>Zn(2+)</name>
        <dbReference type="ChEBI" id="CHEBI:29105"/>
        <note>catalytic</note>
    </ligand>
</feature>
<accession>A0AAD5UDT2</accession>
<dbReference type="SUPFAM" id="SSF55486">
    <property type="entry name" value="Metalloproteases ('zincins'), catalytic domain"/>
    <property type="match status" value="1"/>
</dbReference>
<keyword evidence="5 11" id="KW-0479">Metal-binding</keyword>
<evidence type="ECO:0000256" key="2">
    <source>
        <dbReference type="ARBA" id="ARBA00006006"/>
    </source>
</evidence>
<dbReference type="InterPro" id="IPR001842">
    <property type="entry name" value="Peptidase_M36"/>
</dbReference>
<feature type="active site" evidence="10">
    <location>
        <position position="806"/>
    </location>
</feature>
<evidence type="ECO:0000256" key="6">
    <source>
        <dbReference type="ARBA" id="ARBA00022801"/>
    </source>
</evidence>
<evidence type="ECO:0000256" key="5">
    <source>
        <dbReference type="ARBA" id="ARBA00022723"/>
    </source>
</evidence>
<dbReference type="EMBL" id="JADGKB010000156">
    <property type="protein sequence ID" value="KAJ3252058.1"/>
    <property type="molecule type" value="Genomic_DNA"/>
</dbReference>
<evidence type="ECO:0000256" key="4">
    <source>
        <dbReference type="ARBA" id="ARBA00022670"/>
    </source>
</evidence>
<comment type="caution">
    <text evidence="12">The sequence shown here is derived from an EMBL/GenBank/DDBJ whole genome shotgun (WGS) entry which is preliminary data.</text>
</comment>
<dbReference type="Proteomes" id="UP001210925">
    <property type="component" value="Unassembled WGS sequence"/>
</dbReference>
<dbReference type="Gene3D" id="1.10.390.10">
    <property type="entry name" value="Neutral Protease Domain 2"/>
    <property type="match status" value="1"/>
</dbReference>
<dbReference type="GO" id="GO:0005615">
    <property type="term" value="C:extracellular space"/>
    <property type="evidence" value="ECO:0007669"/>
    <property type="project" value="InterPro"/>
</dbReference>
<evidence type="ECO:0000313" key="13">
    <source>
        <dbReference type="Proteomes" id="UP001210925"/>
    </source>
</evidence>
<dbReference type="InterPro" id="IPR027268">
    <property type="entry name" value="Peptidase_M4/M1_CTD_sf"/>
</dbReference>
<evidence type="ECO:0000256" key="8">
    <source>
        <dbReference type="ARBA" id="ARBA00023049"/>
    </source>
</evidence>
<proteinExistence type="inferred from homology"/>
<evidence type="ECO:0000256" key="7">
    <source>
        <dbReference type="ARBA" id="ARBA00022833"/>
    </source>
</evidence>
<evidence type="ECO:0000256" key="1">
    <source>
        <dbReference type="ARBA" id="ARBA00004613"/>
    </source>
</evidence>
<dbReference type="GO" id="GO:0004222">
    <property type="term" value="F:metalloendopeptidase activity"/>
    <property type="evidence" value="ECO:0007669"/>
    <property type="project" value="InterPro"/>
</dbReference>
<evidence type="ECO:0000256" key="10">
    <source>
        <dbReference type="PIRSR" id="PIRSR601842-1"/>
    </source>
</evidence>
<organism evidence="12 13">
    <name type="scientific">Boothiomyces macroporosus</name>
    <dbReference type="NCBI Taxonomy" id="261099"/>
    <lineage>
        <taxon>Eukaryota</taxon>
        <taxon>Fungi</taxon>
        <taxon>Fungi incertae sedis</taxon>
        <taxon>Chytridiomycota</taxon>
        <taxon>Chytridiomycota incertae sedis</taxon>
        <taxon>Chytridiomycetes</taxon>
        <taxon>Rhizophydiales</taxon>
        <taxon>Terramycetaceae</taxon>
        <taxon>Boothiomyces</taxon>
    </lineage>
</organism>
<dbReference type="PANTHER" id="PTHR33478">
    <property type="entry name" value="EXTRACELLULAR METALLOPROTEINASE MEP"/>
    <property type="match status" value="1"/>
</dbReference>
<keyword evidence="8 12" id="KW-0482">Metalloprotease</keyword>
<gene>
    <name evidence="12" type="primary">MEP5_1</name>
    <name evidence="12" type="ORF">HK103_001860</name>
</gene>
<feature type="binding site" evidence="11">
    <location>
        <position position="809"/>
    </location>
    <ligand>
        <name>Zn(2+)</name>
        <dbReference type="ChEBI" id="CHEBI:29105"/>
        <note>catalytic</note>
    </ligand>
</feature>
<keyword evidence="7 11" id="KW-0862">Zinc</keyword>
<evidence type="ECO:0000256" key="3">
    <source>
        <dbReference type="ARBA" id="ARBA00022525"/>
    </source>
</evidence>
<protein>
    <submittedName>
        <fullName evidence="12">Fungalysin/Thermolysin Extracellular metalloproteinase 5</fullName>
    </submittedName>
</protein>
<keyword evidence="9" id="KW-0865">Zymogen</keyword>
<dbReference type="InterPro" id="IPR050371">
    <property type="entry name" value="Fungal_virulence_M36"/>
</dbReference>
<dbReference type="GO" id="GO:0006508">
    <property type="term" value="P:proteolysis"/>
    <property type="evidence" value="ECO:0007669"/>
    <property type="project" value="UniProtKB-KW"/>
</dbReference>
<keyword evidence="3" id="KW-0964">Secreted</keyword>
<comment type="similarity">
    <text evidence="2">Belongs to the peptidase M36 family.</text>
</comment>
<dbReference type="GO" id="GO:0008270">
    <property type="term" value="F:zinc ion binding"/>
    <property type="evidence" value="ECO:0007669"/>
    <property type="project" value="InterPro"/>
</dbReference>
<name>A0AAD5UDT2_9FUNG</name>
<dbReference type="AlphaFoldDB" id="A0AAD5UDT2"/>
<comment type="subcellular location">
    <subcellularLocation>
        <location evidence="1">Secreted</location>
    </subcellularLocation>
</comment>
<evidence type="ECO:0000256" key="9">
    <source>
        <dbReference type="ARBA" id="ARBA00023145"/>
    </source>
</evidence>
<comment type="cofactor">
    <cofactor evidence="11">
        <name>Zn(2+)</name>
        <dbReference type="ChEBI" id="CHEBI:29105"/>
    </cofactor>
    <text evidence="11">Binds 1 zinc ion per subunit.</text>
</comment>